<keyword evidence="4 5" id="KW-0413">Isomerase</keyword>
<dbReference type="GO" id="GO:0003723">
    <property type="term" value="F:RNA binding"/>
    <property type="evidence" value="ECO:0007669"/>
    <property type="project" value="InterPro"/>
</dbReference>
<dbReference type="Gene3D" id="2.30.130.10">
    <property type="entry name" value="PUA domain"/>
    <property type="match status" value="1"/>
</dbReference>
<feature type="domain" description="Pseudouridine synthase II N-terminal" evidence="6">
    <location>
        <begin position="41"/>
        <end position="206"/>
    </location>
</feature>
<organism evidence="9 10">
    <name type="scientific">Arthrobacter glacialis</name>
    <dbReference type="NCBI Taxonomy" id="1664"/>
    <lineage>
        <taxon>Bacteria</taxon>
        <taxon>Bacillati</taxon>
        <taxon>Actinomycetota</taxon>
        <taxon>Actinomycetes</taxon>
        <taxon>Micrococcales</taxon>
        <taxon>Micrococcaceae</taxon>
        <taxon>Arthrobacter</taxon>
    </lineage>
</organism>
<comment type="caution">
    <text evidence="9">The sequence shown here is derived from an EMBL/GenBank/DDBJ whole genome shotgun (WGS) entry which is preliminary data.</text>
</comment>
<dbReference type="InterPro" id="IPR036974">
    <property type="entry name" value="PUA_sf"/>
</dbReference>
<comment type="similarity">
    <text evidence="2 5">Belongs to the pseudouridine synthase TruB family. Type 1 subfamily.</text>
</comment>
<accession>A0A2S3ZUD8</accession>
<dbReference type="EMBL" id="PPXC01000011">
    <property type="protein sequence ID" value="POH72714.1"/>
    <property type="molecule type" value="Genomic_DNA"/>
</dbReference>
<dbReference type="InterPro" id="IPR015225">
    <property type="entry name" value="tRNA_psdUridine_synth_fam2_C"/>
</dbReference>
<dbReference type="CDD" id="cd02573">
    <property type="entry name" value="PseudoU_synth_EcTruB"/>
    <property type="match status" value="1"/>
</dbReference>
<evidence type="ECO:0000256" key="5">
    <source>
        <dbReference type="HAMAP-Rule" id="MF_01080"/>
    </source>
</evidence>
<proteinExistence type="inferred from homology"/>
<dbReference type="GO" id="GO:0031119">
    <property type="term" value="P:tRNA pseudouridine synthesis"/>
    <property type="evidence" value="ECO:0007669"/>
    <property type="project" value="UniProtKB-UniRule"/>
</dbReference>
<dbReference type="PANTHER" id="PTHR13767">
    <property type="entry name" value="TRNA-PSEUDOURIDINE SYNTHASE"/>
    <property type="match status" value="1"/>
</dbReference>
<keyword evidence="3 5" id="KW-0819">tRNA processing</keyword>
<protein>
    <recommendedName>
        <fullName evidence="5">tRNA pseudouridine synthase B</fullName>
        <ecNumber evidence="5">5.4.99.25</ecNumber>
    </recommendedName>
    <alternativeName>
        <fullName evidence="5">tRNA pseudouridine(55) synthase</fullName>
        <shortName evidence="5">Psi55 synthase</shortName>
    </alternativeName>
    <alternativeName>
        <fullName evidence="5">tRNA pseudouridylate synthase</fullName>
    </alternativeName>
    <alternativeName>
        <fullName evidence="5">tRNA-uridine isomerase</fullName>
    </alternativeName>
</protein>
<dbReference type="InterPro" id="IPR014780">
    <property type="entry name" value="tRNA_psdUridine_synth_TruB"/>
</dbReference>
<dbReference type="GO" id="GO:1990481">
    <property type="term" value="P:mRNA pseudouridine synthesis"/>
    <property type="evidence" value="ECO:0007669"/>
    <property type="project" value="TreeGrafter"/>
</dbReference>
<dbReference type="Pfam" id="PF09142">
    <property type="entry name" value="TruB_C"/>
    <property type="match status" value="1"/>
</dbReference>
<dbReference type="HAMAP" id="MF_01080">
    <property type="entry name" value="TruB_bact"/>
    <property type="match status" value="1"/>
</dbReference>
<evidence type="ECO:0000259" key="7">
    <source>
        <dbReference type="Pfam" id="PF09142"/>
    </source>
</evidence>
<feature type="active site" description="Nucleophile" evidence="5">
    <location>
        <position position="56"/>
    </location>
</feature>
<dbReference type="Proteomes" id="UP000237061">
    <property type="component" value="Unassembled WGS sequence"/>
</dbReference>
<dbReference type="NCBIfam" id="TIGR00431">
    <property type="entry name" value="TruB"/>
    <property type="match status" value="1"/>
</dbReference>
<dbReference type="InterPro" id="IPR002501">
    <property type="entry name" value="PsdUridine_synth_N"/>
</dbReference>
<dbReference type="InterPro" id="IPR032819">
    <property type="entry name" value="TruB_C"/>
</dbReference>
<comment type="catalytic activity">
    <reaction evidence="1 5">
        <text>uridine(55) in tRNA = pseudouridine(55) in tRNA</text>
        <dbReference type="Rhea" id="RHEA:42532"/>
        <dbReference type="Rhea" id="RHEA-COMP:10101"/>
        <dbReference type="Rhea" id="RHEA-COMP:10102"/>
        <dbReference type="ChEBI" id="CHEBI:65314"/>
        <dbReference type="ChEBI" id="CHEBI:65315"/>
        <dbReference type="EC" id="5.4.99.25"/>
    </reaction>
</comment>
<dbReference type="EC" id="5.4.99.25" evidence="5"/>
<dbReference type="Pfam" id="PF01509">
    <property type="entry name" value="TruB_N"/>
    <property type="match status" value="1"/>
</dbReference>
<dbReference type="AlphaFoldDB" id="A0A2S3ZUD8"/>
<sequence>MGTSHHGPCPGADILQSVLSGLVIVDKPQGWTSHDVVGRMRRLAGTRKVGHAGTLDPMATGVLVVGINKATRLLTYIVGTSKTYEATIRLGATTITDDAEGDVTATSSTAAVTDEAIEAGIAKLRGPILQVPSSVSAIKVNGERAYARVRAGEDVKLASRPVTIHTFDVLAIRHGVTAVATDASTRDGVSYVDIDVTVCCSSGTYIRALARDLGADLGVGGHLTALRRSAVGPYTLDRARTLEELAENLEILDIADAARALMPVRELTAAEANELSFGRRIPASPEGTHTVDAPAAAFAPDGTLVALLADAGKHAKPVLVFPPDPEAKTAVVTEGPSQ</sequence>
<dbReference type="Gene3D" id="3.30.2350.10">
    <property type="entry name" value="Pseudouridine synthase"/>
    <property type="match status" value="1"/>
</dbReference>
<dbReference type="Pfam" id="PF16198">
    <property type="entry name" value="TruB_C_2"/>
    <property type="match status" value="1"/>
</dbReference>
<evidence type="ECO:0000259" key="8">
    <source>
        <dbReference type="Pfam" id="PF16198"/>
    </source>
</evidence>
<evidence type="ECO:0000256" key="3">
    <source>
        <dbReference type="ARBA" id="ARBA00022694"/>
    </source>
</evidence>
<dbReference type="GO" id="GO:0160148">
    <property type="term" value="F:tRNA pseudouridine(55) synthase activity"/>
    <property type="evidence" value="ECO:0007669"/>
    <property type="project" value="UniProtKB-EC"/>
</dbReference>
<evidence type="ECO:0000256" key="4">
    <source>
        <dbReference type="ARBA" id="ARBA00023235"/>
    </source>
</evidence>
<evidence type="ECO:0000256" key="1">
    <source>
        <dbReference type="ARBA" id="ARBA00000385"/>
    </source>
</evidence>
<dbReference type="InterPro" id="IPR020103">
    <property type="entry name" value="PsdUridine_synth_cat_dom_sf"/>
</dbReference>
<comment type="function">
    <text evidence="5">Responsible for synthesis of pseudouridine from uracil-55 in the psi GC loop of transfer RNAs.</text>
</comment>
<dbReference type="SUPFAM" id="SSF55120">
    <property type="entry name" value="Pseudouridine synthase"/>
    <property type="match status" value="1"/>
</dbReference>
<evidence type="ECO:0000256" key="2">
    <source>
        <dbReference type="ARBA" id="ARBA00005642"/>
    </source>
</evidence>
<reference evidence="9 10" key="1">
    <citation type="submission" date="2018-01" db="EMBL/GenBank/DDBJ databases">
        <title>Arthrobacter sp. nov., from glaciers in China.</title>
        <authorList>
            <person name="Liu Q."/>
            <person name="Xin Y.-H."/>
        </authorList>
    </citation>
    <scope>NUCLEOTIDE SEQUENCE [LARGE SCALE GENOMIC DNA]</scope>
    <source>
        <strain evidence="9 10">HLT2-12-2</strain>
    </source>
</reference>
<gene>
    <name evidence="5" type="primary">truB</name>
    <name evidence="9" type="ORF">CVS27_13920</name>
</gene>
<keyword evidence="10" id="KW-1185">Reference proteome</keyword>
<feature type="domain" description="tRNA pseudouridylate synthase B C-terminal" evidence="8">
    <location>
        <begin position="207"/>
        <end position="255"/>
    </location>
</feature>
<feature type="domain" description="tRNA pseudouridine synthase II TruB subfamily 2 C-terminal" evidence="7">
    <location>
        <begin position="262"/>
        <end position="322"/>
    </location>
</feature>
<dbReference type="PANTHER" id="PTHR13767:SF2">
    <property type="entry name" value="PSEUDOURIDYLATE SYNTHASE TRUB1"/>
    <property type="match status" value="1"/>
</dbReference>
<evidence type="ECO:0000259" key="6">
    <source>
        <dbReference type="Pfam" id="PF01509"/>
    </source>
</evidence>
<evidence type="ECO:0000313" key="10">
    <source>
        <dbReference type="Proteomes" id="UP000237061"/>
    </source>
</evidence>
<name>A0A2S3ZUD8_ARTGL</name>
<evidence type="ECO:0000313" key="9">
    <source>
        <dbReference type="EMBL" id="POH72714.1"/>
    </source>
</evidence>
<dbReference type="InterPro" id="IPR015947">
    <property type="entry name" value="PUA-like_sf"/>
</dbReference>
<dbReference type="SUPFAM" id="SSF88697">
    <property type="entry name" value="PUA domain-like"/>
    <property type="match status" value="1"/>
</dbReference>